<dbReference type="Gene3D" id="3.60.40.10">
    <property type="entry name" value="PPM-type phosphatase domain"/>
    <property type="match status" value="1"/>
</dbReference>
<comment type="similarity">
    <text evidence="4">Belongs to the PP2C family.</text>
</comment>
<accession>A0A1I8AWS0</accession>
<dbReference type="PANTHER" id="PTHR13832">
    <property type="entry name" value="PROTEIN PHOSPHATASE 2C"/>
    <property type="match status" value="1"/>
</dbReference>
<evidence type="ECO:0000313" key="6">
    <source>
        <dbReference type="Proteomes" id="UP000095287"/>
    </source>
</evidence>
<dbReference type="InterPro" id="IPR001932">
    <property type="entry name" value="PPM-type_phosphatase-like_dom"/>
</dbReference>
<evidence type="ECO:0000256" key="2">
    <source>
        <dbReference type="ARBA" id="ARBA00022801"/>
    </source>
</evidence>
<dbReference type="InterPro" id="IPR015655">
    <property type="entry name" value="PP2C"/>
</dbReference>
<dbReference type="Proteomes" id="UP000095287">
    <property type="component" value="Unplaced"/>
</dbReference>
<proteinExistence type="inferred from homology"/>
<evidence type="ECO:0000313" key="7">
    <source>
        <dbReference type="WBParaSite" id="L893_g9993.t1"/>
    </source>
</evidence>
<keyword evidence="2 4" id="KW-0378">Hydrolase</keyword>
<dbReference type="WBParaSite" id="L893_g9993.t1">
    <property type="protein sequence ID" value="L893_g9993.t1"/>
    <property type="gene ID" value="L893_g9993"/>
</dbReference>
<feature type="domain" description="PPM-type phosphatase" evidence="5">
    <location>
        <begin position="159"/>
        <end position="422"/>
    </location>
</feature>
<evidence type="ECO:0000256" key="3">
    <source>
        <dbReference type="ARBA" id="ARBA00022912"/>
    </source>
</evidence>
<dbReference type="PANTHER" id="PTHR13832:SF741">
    <property type="entry name" value="PROTEIN PHOSPHATASE FEM-2"/>
    <property type="match status" value="1"/>
</dbReference>
<dbReference type="InterPro" id="IPR000222">
    <property type="entry name" value="PP2C_BS"/>
</dbReference>
<evidence type="ECO:0000256" key="1">
    <source>
        <dbReference type="ARBA" id="ARBA00022723"/>
    </source>
</evidence>
<dbReference type="PROSITE" id="PS51746">
    <property type="entry name" value="PPM_2"/>
    <property type="match status" value="1"/>
</dbReference>
<organism evidence="6 7">
    <name type="scientific">Steinernema glaseri</name>
    <dbReference type="NCBI Taxonomy" id="37863"/>
    <lineage>
        <taxon>Eukaryota</taxon>
        <taxon>Metazoa</taxon>
        <taxon>Ecdysozoa</taxon>
        <taxon>Nematoda</taxon>
        <taxon>Chromadorea</taxon>
        <taxon>Rhabditida</taxon>
        <taxon>Tylenchina</taxon>
        <taxon>Panagrolaimomorpha</taxon>
        <taxon>Strongyloidoidea</taxon>
        <taxon>Steinernematidae</taxon>
        <taxon>Steinernema</taxon>
    </lineage>
</organism>
<dbReference type="Pfam" id="PF00481">
    <property type="entry name" value="PP2C"/>
    <property type="match status" value="1"/>
</dbReference>
<dbReference type="InterPro" id="IPR036457">
    <property type="entry name" value="PPM-type-like_dom_sf"/>
</dbReference>
<reference evidence="7" key="1">
    <citation type="submission" date="2016-11" db="UniProtKB">
        <authorList>
            <consortium name="WormBaseParasite"/>
        </authorList>
    </citation>
    <scope>IDENTIFICATION</scope>
</reference>
<sequence length="433" mass="48588">MSEAINDSNASQAEVCAQLSTSAEVRVDEELFLRRLLTRYFSGPKPSSNGPAPIIRVRPPYSQTSVHDARGDAVMLVFEHLQQKEFPIWAAYICAYEFVEVYKEKLQTALVKFDPDVYEPIDATKWCREVLLLLNEFMTEMSNNERPLPTKPEHWDHFPFCIATHRNRRNKMEDRHTVIPTLSAVEPALTEDLGEDAFFAVFDGHGGPECAAYAASHFYRCVIDVLKRPNPPEGEQLLRDAFSLCDERLTLRCKKESIKSGATAVCVYVKDKTLTCGWVGDSSIGLMTAASVRTLSTNHTPQDPGEYKRIEDVGGLVVMVQGELRVNGVLNLSRSLGDIQGRPMISQEPGTRSVALSGEEYLLFLACDGIWEALTESQVYECVRKYVQTHPIKEFSHLGEFIAEEAREQGSTDNMTVIAVCLRPVADLWALFN</sequence>
<dbReference type="Gene3D" id="1.10.1740.220">
    <property type="match status" value="1"/>
</dbReference>
<dbReference type="GO" id="GO:0004722">
    <property type="term" value="F:protein serine/threonine phosphatase activity"/>
    <property type="evidence" value="ECO:0007669"/>
    <property type="project" value="InterPro"/>
</dbReference>
<name>A0A1I8AWS0_9BILA</name>
<dbReference type="PROSITE" id="PS01032">
    <property type="entry name" value="PPM_1"/>
    <property type="match status" value="1"/>
</dbReference>
<evidence type="ECO:0000256" key="4">
    <source>
        <dbReference type="RuleBase" id="RU003465"/>
    </source>
</evidence>
<keyword evidence="3 4" id="KW-0904">Protein phosphatase</keyword>
<dbReference type="SUPFAM" id="SSF81606">
    <property type="entry name" value="PP2C-like"/>
    <property type="match status" value="1"/>
</dbReference>
<keyword evidence="1" id="KW-0479">Metal-binding</keyword>
<protein>
    <submittedName>
        <fullName evidence="7">PPM-type phosphatase domain-containing protein</fullName>
    </submittedName>
</protein>
<evidence type="ECO:0000259" key="5">
    <source>
        <dbReference type="PROSITE" id="PS51746"/>
    </source>
</evidence>
<dbReference type="SMART" id="SM00332">
    <property type="entry name" value="PP2Cc"/>
    <property type="match status" value="1"/>
</dbReference>
<dbReference type="AlphaFoldDB" id="A0A1I8AWS0"/>
<dbReference type="GO" id="GO:0046872">
    <property type="term" value="F:metal ion binding"/>
    <property type="evidence" value="ECO:0007669"/>
    <property type="project" value="UniProtKB-KW"/>
</dbReference>
<dbReference type="CDD" id="cd00143">
    <property type="entry name" value="PP2Cc"/>
    <property type="match status" value="1"/>
</dbReference>
<keyword evidence="6" id="KW-1185">Reference proteome</keyword>